<dbReference type="EMBL" id="JASHIF010000001">
    <property type="protein sequence ID" value="MDI9857600.1"/>
    <property type="molecule type" value="Genomic_DNA"/>
</dbReference>
<comment type="caution">
    <text evidence="1">The sequence shown here is derived from an EMBL/GenBank/DDBJ whole genome shotgun (WGS) entry which is preliminary data.</text>
</comment>
<sequence length="611" mass="71508">MKNKEGLHIFLEIQNDGERHWIDEKMEVVFTRKKELTPDENALINRTSTLTQLSWCVNTNKCFDLPIKAIHSCSPYCLALKRENLVGGEKYASNASGKKSQVYERINAYFGKASELLDSEEEKQYIEIFKNALNTEERFQFWIENSGYWSELKDSDYVIFYLKEPIEKYQTTNKKYLADKLFNTSDYNVEIGKSVFGTSDFFNGFPTKKAFLTHQSASFDISGRISANDAKSLYEFHDIIGRNILPNPLPIFIHREELNRVDKKTLLGESISLFKKEAINGVRIKYQEIIKTLYNDFKDDFGNYYLLFYSFGEIKDFDFVSKFEYELRDGEGNKWEIKDLFGVKNNRTLDNVFDLHIAVMQPAFNNSLVMKTKTGDFQYRYFDDIDAKYCKSDNTFLLVNKYRKAFYDFIYKSKRQAVTSLMFHDIMRTSILDDIRLDELKNGNHSERFSILRKLNIWFSLYEKFDINNKTNAESMASKLQAHREFIEKLTKGETSIESDDQYAFAVGQVIYYLFTKSKTSDTSYKRLEPFVQQVHAKELNKAIARLFDTYKHEPFSSNFRNPFAEVMDYETSANIRDFMPTLLAGVFSKNALFSDKEKDAVSDDDSQTEE</sequence>
<dbReference type="RefSeq" id="WP_283342946.1">
    <property type="nucleotide sequence ID" value="NZ_JASHIF010000001.1"/>
</dbReference>
<gene>
    <name evidence="1" type="ORF">QM524_00130</name>
</gene>
<evidence type="ECO:0000313" key="1">
    <source>
        <dbReference type="EMBL" id="MDI9857600.1"/>
    </source>
</evidence>
<accession>A0ABT6Y200</accession>
<name>A0ABT6Y200_9BACT</name>
<evidence type="ECO:0008006" key="3">
    <source>
        <dbReference type="Google" id="ProtNLM"/>
    </source>
</evidence>
<organism evidence="1 2">
    <name type="scientific">Flectobacillus roseus</name>
    <dbReference type="NCBI Taxonomy" id="502259"/>
    <lineage>
        <taxon>Bacteria</taxon>
        <taxon>Pseudomonadati</taxon>
        <taxon>Bacteroidota</taxon>
        <taxon>Cytophagia</taxon>
        <taxon>Cytophagales</taxon>
        <taxon>Flectobacillaceae</taxon>
        <taxon>Flectobacillus</taxon>
    </lineage>
</organism>
<proteinExistence type="predicted"/>
<protein>
    <recommendedName>
        <fullName evidence="3">CRISPR-associated protein Csh1</fullName>
    </recommendedName>
</protein>
<evidence type="ECO:0000313" key="2">
    <source>
        <dbReference type="Proteomes" id="UP001236507"/>
    </source>
</evidence>
<dbReference type="Proteomes" id="UP001236507">
    <property type="component" value="Unassembled WGS sequence"/>
</dbReference>
<reference evidence="1 2" key="1">
    <citation type="submission" date="2023-05" db="EMBL/GenBank/DDBJ databases">
        <title>Novel species of genus Flectobacillus isolated from stream in China.</title>
        <authorList>
            <person name="Lu H."/>
        </authorList>
    </citation>
    <scope>NUCLEOTIDE SEQUENCE [LARGE SCALE GENOMIC DNA]</scope>
    <source>
        <strain evidence="1 2">KCTC 42575</strain>
    </source>
</reference>
<keyword evidence="2" id="KW-1185">Reference proteome</keyword>